<name>A0A1X0NQI2_9TRYP</name>
<protein>
    <submittedName>
        <fullName evidence="2">Uncharacterized protein</fullName>
    </submittedName>
</protein>
<gene>
    <name evidence="2" type="ORF">TM35_000241040</name>
</gene>
<evidence type="ECO:0000313" key="3">
    <source>
        <dbReference type="Proteomes" id="UP000192257"/>
    </source>
</evidence>
<feature type="compositionally biased region" description="Basic and acidic residues" evidence="1">
    <location>
        <begin position="8"/>
        <end position="24"/>
    </location>
</feature>
<proteinExistence type="predicted"/>
<dbReference type="EMBL" id="NBCO01000024">
    <property type="protein sequence ID" value="ORC86954.1"/>
    <property type="molecule type" value="Genomic_DNA"/>
</dbReference>
<evidence type="ECO:0000313" key="2">
    <source>
        <dbReference type="EMBL" id="ORC86954.1"/>
    </source>
</evidence>
<reference evidence="2 3" key="1">
    <citation type="submission" date="2017-03" db="EMBL/GenBank/DDBJ databases">
        <title>An alternative strategy for trypanosome survival in the mammalian bloodstream revealed through genome and transcriptome analysis of the ubiquitous bovine parasite Trypanosoma (Megatrypanum) theileri.</title>
        <authorList>
            <person name="Kelly S."/>
            <person name="Ivens A."/>
            <person name="Mott A."/>
            <person name="O'Neill E."/>
            <person name="Emms D."/>
            <person name="Macleod O."/>
            <person name="Voorheis P."/>
            <person name="Matthews J."/>
            <person name="Matthews K."/>
            <person name="Carrington M."/>
        </authorList>
    </citation>
    <scope>NUCLEOTIDE SEQUENCE [LARGE SCALE GENOMIC DNA]</scope>
    <source>
        <strain evidence="2">Edinburgh</strain>
    </source>
</reference>
<evidence type="ECO:0000256" key="1">
    <source>
        <dbReference type="SAM" id="MobiDB-lite"/>
    </source>
</evidence>
<dbReference type="AlphaFoldDB" id="A0A1X0NQI2"/>
<organism evidence="2 3">
    <name type="scientific">Trypanosoma theileri</name>
    <dbReference type="NCBI Taxonomy" id="67003"/>
    <lineage>
        <taxon>Eukaryota</taxon>
        <taxon>Discoba</taxon>
        <taxon>Euglenozoa</taxon>
        <taxon>Kinetoplastea</taxon>
        <taxon>Metakinetoplastina</taxon>
        <taxon>Trypanosomatida</taxon>
        <taxon>Trypanosomatidae</taxon>
        <taxon>Trypanosoma</taxon>
    </lineage>
</organism>
<dbReference type="RefSeq" id="XP_028881020.1">
    <property type="nucleotide sequence ID" value="XM_029027516.1"/>
</dbReference>
<dbReference type="VEuPathDB" id="TriTrypDB:TM35_000241040"/>
<keyword evidence="3" id="KW-1185">Reference proteome</keyword>
<accession>A0A1X0NQI2</accession>
<dbReference type="Proteomes" id="UP000192257">
    <property type="component" value="Unassembled WGS sequence"/>
</dbReference>
<dbReference type="GeneID" id="39987296"/>
<comment type="caution">
    <text evidence="2">The sequence shown here is derived from an EMBL/GenBank/DDBJ whole genome shotgun (WGS) entry which is preliminary data.</text>
</comment>
<feature type="non-terminal residue" evidence="2">
    <location>
        <position position="107"/>
    </location>
</feature>
<sequence>MYTFNNTDKNEPLKEKTKLDEKQSSGEILDNHATLNKLVSADTKMAPASFNSAFASTITANADAPVASPFKSVFGAPATANADAPVASPFKSVFGAPATADTKAPVA</sequence>
<feature type="region of interest" description="Disordered" evidence="1">
    <location>
        <begin position="1"/>
        <end position="28"/>
    </location>
</feature>